<organism evidence="4 5">
    <name type="scientific">Mucor circinelloides f. circinelloides (strain 1006PhL)</name>
    <name type="common">Mucormycosis agent</name>
    <name type="synonym">Calyptromyces circinelloides</name>
    <dbReference type="NCBI Taxonomy" id="1220926"/>
    <lineage>
        <taxon>Eukaryota</taxon>
        <taxon>Fungi</taxon>
        <taxon>Fungi incertae sedis</taxon>
        <taxon>Mucoromycota</taxon>
        <taxon>Mucoromycotina</taxon>
        <taxon>Mucoromycetes</taxon>
        <taxon>Mucorales</taxon>
        <taxon>Mucorineae</taxon>
        <taxon>Mucoraceae</taxon>
        <taxon>Mucor</taxon>
    </lineage>
</organism>
<evidence type="ECO:0000313" key="4">
    <source>
        <dbReference type="EMBL" id="EPB87326.1"/>
    </source>
</evidence>
<feature type="region of interest" description="Disordered" evidence="1">
    <location>
        <begin position="624"/>
        <end position="649"/>
    </location>
</feature>
<evidence type="ECO:0000313" key="5">
    <source>
        <dbReference type="Proteomes" id="UP000014254"/>
    </source>
</evidence>
<dbReference type="Gene3D" id="1.10.10.60">
    <property type="entry name" value="Homeodomain-like"/>
    <property type="match status" value="1"/>
</dbReference>
<feature type="compositionally biased region" description="Acidic residues" evidence="1">
    <location>
        <begin position="492"/>
        <end position="522"/>
    </location>
</feature>
<feature type="compositionally biased region" description="Low complexity" evidence="1">
    <location>
        <begin position="270"/>
        <end position="281"/>
    </location>
</feature>
<gene>
    <name evidence="4" type="ORF">HMPREF1544_05851</name>
</gene>
<feature type="domain" description="HTH myb-type" evidence="3">
    <location>
        <begin position="586"/>
        <end position="613"/>
    </location>
</feature>
<dbReference type="InterPro" id="IPR001005">
    <property type="entry name" value="SANT/Myb"/>
</dbReference>
<dbReference type="Pfam" id="PF13921">
    <property type="entry name" value="Myb_DNA-bind_6"/>
    <property type="match status" value="1"/>
</dbReference>
<dbReference type="OMA" id="SGKACKD"/>
<keyword evidence="5" id="KW-1185">Reference proteome</keyword>
<dbReference type="PROSITE" id="PS50090">
    <property type="entry name" value="MYB_LIKE"/>
    <property type="match status" value="1"/>
</dbReference>
<dbReference type="PROSITE" id="PS51294">
    <property type="entry name" value="HTH_MYB"/>
    <property type="match status" value="1"/>
</dbReference>
<dbReference type="InterPro" id="IPR009057">
    <property type="entry name" value="Homeodomain-like_sf"/>
</dbReference>
<dbReference type="InterPro" id="IPR017930">
    <property type="entry name" value="Myb_dom"/>
</dbReference>
<dbReference type="OrthoDB" id="2384577at2759"/>
<dbReference type="AlphaFoldDB" id="S2JAY7"/>
<feature type="region of interest" description="Disordered" evidence="1">
    <location>
        <begin position="392"/>
        <end position="431"/>
    </location>
</feature>
<feature type="compositionally biased region" description="Polar residues" evidence="1">
    <location>
        <begin position="479"/>
        <end position="490"/>
    </location>
</feature>
<dbReference type="CDD" id="cd00167">
    <property type="entry name" value="SANT"/>
    <property type="match status" value="1"/>
</dbReference>
<dbReference type="eggNOG" id="ENOG502RAJU">
    <property type="taxonomic scope" value="Eukaryota"/>
</dbReference>
<feature type="region of interest" description="Disordered" evidence="1">
    <location>
        <begin position="208"/>
        <end position="282"/>
    </location>
</feature>
<feature type="compositionally biased region" description="Polar residues" evidence="1">
    <location>
        <begin position="211"/>
        <end position="224"/>
    </location>
</feature>
<feature type="region of interest" description="Disordered" evidence="1">
    <location>
        <begin position="307"/>
        <end position="343"/>
    </location>
</feature>
<feature type="region of interest" description="Disordered" evidence="1">
    <location>
        <begin position="457"/>
        <end position="564"/>
    </location>
</feature>
<feature type="compositionally biased region" description="Polar residues" evidence="1">
    <location>
        <begin position="624"/>
        <end position="636"/>
    </location>
</feature>
<accession>S2JAY7</accession>
<dbReference type="InParanoid" id="S2JAY7"/>
<feature type="compositionally biased region" description="Polar residues" evidence="1">
    <location>
        <begin position="29"/>
        <end position="63"/>
    </location>
</feature>
<sequence length="649" mass="74242">MFNSSTLPPNTPPTMSRSQKEKDAASSLLELQQSFSNSNTGQPSSGMNSPASSPTELNPPLTTANQQYSAPISIRLSSQQTPKSDHYELIMLPSIFRQRESAVRSTLSRSLPVFGTLLHEEDEELRRISAIQNDSHLGKEQAQTSLRKQQKLPLARHHAVYQVQRSLQGPSSQPLHPQSHQVTQAQAFAHAQAQAYYLAHARVQTYGYPQPDQSVSHCKSQEQQPARDKYLQQQHHHHKKQPQQQQQPVINHHVRAVEDRRSSQPWPEPNSNRNKNTFNTNDQASMQNSFSIRGDGVHIQRSILHEDQQSLTPVPARQSQVVDRSSPQQMNHRHHQQQKHQEFVAAQRSIGPEGISQSKLPVNSVVFYHPMDPSKAHSSNYIAQQVHAQREAIQQQAHKQAVQQAVKRASQYLKQQRQQQQQHSPHQQTNLQHHQYVMHQHKESSRQNRELMAQHESLPHRKLQTPQQPQPQEERAITISPSTTSETVLTTEADEDEEMYELEDDKEEDDEYFEEEDDDSDPDFQSFSKSTEHMGGSSNSNNHHHGNNSKKDKSVKEKPRWTPQMRESLLKAVITYKNLDDMTSFHWSQIGKQVGRSGKACKDQWRRALLPKIQQTFDRCDQDFTINASGSSSYPASLQPPPQQRTSKQ</sequence>
<feature type="compositionally biased region" description="Polar residues" evidence="1">
    <location>
        <begin position="309"/>
        <end position="330"/>
    </location>
</feature>
<protein>
    <submittedName>
        <fullName evidence="4">Uncharacterized protein</fullName>
    </submittedName>
</protein>
<dbReference type="Proteomes" id="UP000014254">
    <property type="component" value="Unassembled WGS sequence"/>
</dbReference>
<proteinExistence type="predicted"/>
<dbReference type="SMART" id="SM00717">
    <property type="entry name" value="SANT"/>
    <property type="match status" value="1"/>
</dbReference>
<evidence type="ECO:0000259" key="3">
    <source>
        <dbReference type="PROSITE" id="PS51294"/>
    </source>
</evidence>
<dbReference type="SUPFAM" id="SSF46689">
    <property type="entry name" value="Homeodomain-like"/>
    <property type="match status" value="1"/>
</dbReference>
<name>S2JAY7_MUCC1</name>
<dbReference type="VEuPathDB" id="FungiDB:HMPREF1544_05851"/>
<evidence type="ECO:0000256" key="1">
    <source>
        <dbReference type="SAM" id="MobiDB-lite"/>
    </source>
</evidence>
<evidence type="ECO:0000259" key="2">
    <source>
        <dbReference type="PROSITE" id="PS50090"/>
    </source>
</evidence>
<reference evidence="5" key="1">
    <citation type="submission" date="2013-05" db="EMBL/GenBank/DDBJ databases">
        <title>The Genome sequence of Mucor circinelloides f. circinelloides 1006PhL.</title>
        <authorList>
            <consortium name="The Broad Institute Genomics Platform"/>
            <person name="Cuomo C."/>
            <person name="Earl A."/>
            <person name="Findley K."/>
            <person name="Lee S.C."/>
            <person name="Walker B."/>
            <person name="Young S."/>
            <person name="Zeng Q."/>
            <person name="Gargeya S."/>
            <person name="Fitzgerald M."/>
            <person name="Haas B."/>
            <person name="Abouelleil A."/>
            <person name="Allen A.W."/>
            <person name="Alvarado L."/>
            <person name="Arachchi H.M."/>
            <person name="Berlin A.M."/>
            <person name="Chapman S.B."/>
            <person name="Gainer-Dewar J."/>
            <person name="Goldberg J."/>
            <person name="Griggs A."/>
            <person name="Gujja S."/>
            <person name="Hansen M."/>
            <person name="Howarth C."/>
            <person name="Imamovic A."/>
            <person name="Ireland A."/>
            <person name="Larimer J."/>
            <person name="McCowan C."/>
            <person name="Murphy C."/>
            <person name="Pearson M."/>
            <person name="Poon T.W."/>
            <person name="Priest M."/>
            <person name="Roberts A."/>
            <person name="Saif S."/>
            <person name="Shea T."/>
            <person name="Sisk P."/>
            <person name="Sykes S."/>
            <person name="Wortman J."/>
            <person name="Nusbaum C."/>
            <person name="Birren B."/>
        </authorList>
    </citation>
    <scope>NUCLEOTIDE SEQUENCE [LARGE SCALE GENOMIC DNA]</scope>
    <source>
        <strain evidence="5">1006PhL</strain>
    </source>
</reference>
<feature type="compositionally biased region" description="Basic and acidic residues" evidence="1">
    <location>
        <begin position="549"/>
        <end position="560"/>
    </location>
</feature>
<dbReference type="EMBL" id="KE123970">
    <property type="protein sequence ID" value="EPB87326.1"/>
    <property type="molecule type" value="Genomic_DNA"/>
</dbReference>
<feature type="region of interest" description="Disordered" evidence="1">
    <location>
        <begin position="1"/>
        <end position="63"/>
    </location>
</feature>
<feature type="domain" description="Myb-like" evidence="2">
    <location>
        <begin position="553"/>
        <end position="609"/>
    </location>
</feature>